<evidence type="ECO:0000313" key="4">
    <source>
        <dbReference type="Proteomes" id="UP001595823"/>
    </source>
</evidence>
<dbReference type="SUPFAM" id="SSF56112">
    <property type="entry name" value="Protein kinase-like (PK-like)"/>
    <property type="match status" value="1"/>
</dbReference>
<name>A0ABV8TU88_9ACTN</name>
<evidence type="ECO:0000256" key="1">
    <source>
        <dbReference type="ARBA" id="ARBA00038240"/>
    </source>
</evidence>
<dbReference type="Proteomes" id="UP001595823">
    <property type="component" value="Unassembled WGS sequence"/>
</dbReference>
<reference evidence="4" key="1">
    <citation type="journal article" date="2019" name="Int. J. Syst. Evol. Microbiol.">
        <title>The Global Catalogue of Microorganisms (GCM) 10K type strain sequencing project: providing services to taxonomists for standard genome sequencing and annotation.</title>
        <authorList>
            <consortium name="The Broad Institute Genomics Platform"/>
            <consortium name="The Broad Institute Genome Sequencing Center for Infectious Disease"/>
            <person name="Wu L."/>
            <person name="Ma J."/>
        </authorList>
    </citation>
    <scope>NUCLEOTIDE SEQUENCE [LARGE SCALE GENOMIC DNA]</scope>
    <source>
        <strain evidence="4">IBRC-M 10908</strain>
    </source>
</reference>
<dbReference type="Pfam" id="PF01636">
    <property type="entry name" value="APH"/>
    <property type="match status" value="1"/>
</dbReference>
<sequence>MPFDEKSLSEAYGIGGVLGRDELFDGHYHRSWKVTTETGAYALKQMRPPVARVETKLAMAWAMADRGLPVPRPRRAAHGRYVWIDGDSEHYLVEWAEGEHRRAGTLTLSQAESYGAAMAGLHREMDAGFLDAGSLGRYRRSPIAVEDALAQLDRFAGVIDAKDVADDFDALAREVIGRKRELLHRFASHRPVAPARREEGLLHGDFLSQNLLWQGDRVAAVIDWDRLQYGPVSHEVARTCTVDFGMNSPGDRLDLDSVTAFVRGYHSVRPLDPEDLAFAVAHEWWEGLTHFWMLVFHFDRAKYDCDLFFAPEARFCDWWCENLEAVQEAFADGIA</sequence>
<proteinExistence type="inferred from homology"/>
<protein>
    <submittedName>
        <fullName evidence="3">Phosphotransferase</fullName>
    </submittedName>
</protein>
<dbReference type="InterPro" id="IPR011009">
    <property type="entry name" value="Kinase-like_dom_sf"/>
</dbReference>
<feature type="domain" description="Aminoglycoside phosphotransferase" evidence="2">
    <location>
        <begin position="26"/>
        <end position="271"/>
    </location>
</feature>
<evidence type="ECO:0000259" key="2">
    <source>
        <dbReference type="Pfam" id="PF01636"/>
    </source>
</evidence>
<dbReference type="RefSeq" id="WP_380617977.1">
    <property type="nucleotide sequence ID" value="NZ_JBHSDK010000003.1"/>
</dbReference>
<comment type="similarity">
    <text evidence="1">Belongs to the pseudomonas-type ThrB family.</text>
</comment>
<keyword evidence="4" id="KW-1185">Reference proteome</keyword>
<evidence type="ECO:0000313" key="3">
    <source>
        <dbReference type="EMBL" id="MFC4334242.1"/>
    </source>
</evidence>
<comment type="caution">
    <text evidence="3">The sequence shown here is derived from an EMBL/GenBank/DDBJ whole genome shotgun (WGS) entry which is preliminary data.</text>
</comment>
<dbReference type="InterPro" id="IPR050249">
    <property type="entry name" value="Pseudomonas-type_ThrB"/>
</dbReference>
<organism evidence="3 4">
    <name type="scientific">Salininema proteolyticum</name>
    <dbReference type="NCBI Taxonomy" id="1607685"/>
    <lineage>
        <taxon>Bacteria</taxon>
        <taxon>Bacillati</taxon>
        <taxon>Actinomycetota</taxon>
        <taxon>Actinomycetes</taxon>
        <taxon>Glycomycetales</taxon>
        <taxon>Glycomycetaceae</taxon>
        <taxon>Salininema</taxon>
    </lineage>
</organism>
<dbReference type="PANTHER" id="PTHR21064:SF6">
    <property type="entry name" value="AMINOGLYCOSIDE PHOSPHOTRANSFERASE DOMAIN-CONTAINING PROTEIN"/>
    <property type="match status" value="1"/>
</dbReference>
<dbReference type="PANTHER" id="PTHR21064">
    <property type="entry name" value="AMINOGLYCOSIDE PHOSPHOTRANSFERASE DOMAIN-CONTAINING PROTEIN-RELATED"/>
    <property type="match status" value="1"/>
</dbReference>
<dbReference type="InterPro" id="IPR002575">
    <property type="entry name" value="Aminoglycoside_PTrfase"/>
</dbReference>
<gene>
    <name evidence="3" type="ORF">ACFPET_03420</name>
</gene>
<dbReference type="Gene3D" id="3.90.1200.10">
    <property type="match status" value="1"/>
</dbReference>
<dbReference type="EMBL" id="JBHSDK010000003">
    <property type="protein sequence ID" value="MFC4334242.1"/>
    <property type="molecule type" value="Genomic_DNA"/>
</dbReference>
<accession>A0ABV8TU88</accession>